<dbReference type="AlphaFoldDB" id="A0A1Y1UHH2"/>
<dbReference type="Proteomes" id="UP000193719">
    <property type="component" value="Unassembled WGS sequence"/>
</dbReference>
<accession>A0A1Y1UHH2</accession>
<dbReference type="SUPFAM" id="SSF52255">
    <property type="entry name" value="N5-CAIR mutase (phosphoribosylaminoimidazole carboxylase, PurE)"/>
    <property type="match status" value="1"/>
</dbReference>
<reference evidence="1 2" key="1">
    <citation type="submission" date="2016-08" db="EMBL/GenBank/DDBJ databases">
        <title>Genomes of anaerobic fungi encode conserved fungal cellulosomes for biomass hydrolysis.</title>
        <authorList>
            <consortium name="DOE Joint Genome Institute"/>
            <person name="Haitjema C.H."/>
            <person name="Gilmore S.P."/>
            <person name="Henske J.K."/>
            <person name="Solomon K.V."/>
            <person name="De Groot R."/>
            <person name="Kuo A."/>
            <person name="Mondo S.J."/>
            <person name="Salamov A.A."/>
            <person name="Labutti K."/>
            <person name="Zhao Z."/>
            <person name="Chiniquy J."/>
            <person name="Barry K."/>
            <person name="Brewer H.M."/>
            <person name="Purvine S.O."/>
            <person name="Wright A.T."/>
            <person name="Boxma B."/>
            <person name="Van Alen T."/>
            <person name="Hackstein J.H."/>
            <person name="Baker S.E."/>
            <person name="Grigoriev I.V."/>
            <person name="O'Malley M.A."/>
        </authorList>
    </citation>
    <scope>NUCLEOTIDE SEQUENCE [LARGE SCALE GENOMIC DNA]</scope>
    <source>
        <strain evidence="2">finn</strain>
    </source>
</reference>
<dbReference type="EMBL" id="MCFH01000135">
    <property type="protein sequence ID" value="ORX37482.1"/>
    <property type="molecule type" value="Genomic_DNA"/>
</dbReference>
<sequence>MGHITVTPIPCQKNINFSISPMVAIIMGSDSDLPTMKPCAQILKDLMFH</sequence>
<protein>
    <recommendedName>
        <fullName evidence="3">Phosphoribosylaminoimidazole carboxylase</fullName>
    </recommendedName>
</protein>
<evidence type="ECO:0000313" key="2">
    <source>
        <dbReference type="Proteomes" id="UP000193719"/>
    </source>
</evidence>
<keyword evidence="2" id="KW-1185">Reference proteome</keyword>
<comment type="caution">
    <text evidence="1">The sequence shown here is derived from an EMBL/GenBank/DDBJ whole genome shotgun (WGS) entry which is preliminary data.</text>
</comment>
<gene>
    <name evidence="1" type="ORF">BCR36DRAFT_443493</name>
</gene>
<reference evidence="1 2" key="2">
    <citation type="submission" date="2016-08" db="EMBL/GenBank/DDBJ databases">
        <title>Pervasive Adenine N6-methylation of Active Genes in Fungi.</title>
        <authorList>
            <consortium name="DOE Joint Genome Institute"/>
            <person name="Mondo S.J."/>
            <person name="Dannebaum R.O."/>
            <person name="Kuo R.C."/>
            <person name="Labutti K."/>
            <person name="Haridas S."/>
            <person name="Kuo A."/>
            <person name="Salamov A."/>
            <person name="Ahrendt S.R."/>
            <person name="Lipzen A."/>
            <person name="Sullivan W."/>
            <person name="Andreopoulos W.B."/>
            <person name="Clum A."/>
            <person name="Lindquist E."/>
            <person name="Daum C."/>
            <person name="Ramamoorthy G.K."/>
            <person name="Gryganskyi A."/>
            <person name="Culley D."/>
            <person name="Magnuson J.K."/>
            <person name="James T.Y."/>
            <person name="O'Malley M.A."/>
            <person name="Stajich J.E."/>
            <person name="Spatafora J.W."/>
            <person name="Visel A."/>
            <person name="Grigoriev I.V."/>
        </authorList>
    </citation>
    <scope>NUCLEOTIDE SEQUENCE [LARGE SCALE GENOMIC DNA]</scope>
    <source>
        <strain evidence="2">finn</strain>
    </source>
</reference>
<dbReference type="STRING" id="1754191.A0A1Y1UHH2"/>
<name>A0A1Y1UHH2_9FUNG</name>
<evidence type="ECO:0008006" key="3">
    <source>
        <dbReference type="Google" id="ProtNLM"/>
    </source>
</evidence>
<proteinExistence type="predicted"/>
<dbReference type="Gene3D" id="3.40.50.1970">
    <property type="match status" value="1"/>
</dbReference>
<evidence type="ECO:0000313" key="1">
    <source>
        <dbReference type="EMBL" id="ORX37482.1"/>
    </source>
</evidence>
<organism evidence="1 2">
    <name type="scientific">Piromyces finnis</name>
    <dbReference type="NCBI Taxonomy" id="1754191"/>
    <lineage>
        <taxon>Eukaryota</taxon>
        <taxon>Fungi</taxon>
        <taxon>Fungi incertae sedis</taxon>
        <taxon>Chytridiomycota</taxon>
        <taxon>Chytridiomycota incertae sedis</taxon>
        <taxon>Neocallimastigomycetes</taxon>
        <taxon>Neocallimastigales</taxon>
        <taxon>Neocallimastigaceae</taxon>
        <taxon>Piromyces</taxon>
    </lineage>
</organism>